<evidence type="ECO:0000313" key="1">
    <source>
        <dbReference type="EMBL" id="KAK9038638.1"/>
    </source>
</evidence>
<comment type="caution">
    <text evidence="1">The sequence shown here is derived from an EMBL/GenBank/DDBJ whole genome shotgun (WGS) entry which is preliminary data.</text>
</comment>
<protein>
    <submittedName>
        <fullName evidence="1">Uncharacterized protein</fullName>
    </submittedName>
</protein>
<proteinExistence type="predicted"/>
<sequence>MAKHSPKNLVPSCSLFSSQIHLKSCSYVVSVVWISPIEGCQRFSYGFGLDSGDGRRQAAEGWRVETSFHFHSEGSSSSLVIPQIGEGQKLLLCPSVWVFFWKLPP</sequence>
<dbReference type="Proteomes" id="UP001396334">
    <property type="component" value="Unassembled WGS sequence"/>
</dbReference>
<organism evidence="1 2">
    <name type="scientific">Hibiscus sabdariffa</name>
    <name type="common">roselle</name>
    <dbReference type="NCBI Taxonomy" id="183260"/>
    <lineage>
        <taxon>Eukaryota</taxon>
        <taxon>Viridiplantae</taxon>
        <taxon>Streptophyta</taxon>
        <taxon>Embryophyta</taxon>
        <taxon>Tracheophyta</taxon>
        <taxon>Spermatophyta</taxon>
        <taxon>Magnoliopsida</taxon>
        <taxon>eudicotyledons</taxon>
        <taxon>Gunneridae</taxon>
        <taxon>Pentapetalae</taxon>
        <taxon>rosids</taxon>
        <taxon>malvids</taxon>
        <taxon>Malvales</taxon>
        <taxon>Malvaceae</taxon>
        <taxon>Malvoideae</taxon>
        <taxon>Hibiscus</taxon>
    </lineage>
</organism>
<accession>A0ABR2TMD1</accession>
<keyword evidence="2" id="KW-1185">Reference proteome</keyword>
<name>A0ABR2TMD1_9ROSI</name>
<reference evidence="1 2" key="1">
    <citation type="journal article" date="2024" name="G3 (Bethesda)">
        <title>Genome assembly of Hibiscus sabdariffa L. provides insights into metabolisms of medicinal natural products.</title>
        <authorList>
            <person name="Kim T."/>
        </authorList>
    </citation>
    <scope>NUCLEOTIDE SEQUENCE [LARGE SCALE GENOMIC DNA]</scope>
    <source>
        <strain evidence="1">TK-2024</strain>
        <tissue evidence="1">Old leaves</tissue>
    </source>
</reference>
<gene>
    <name evidence="1" type="ORF">V6N11_023495</name>
</gene>
<dbReference type="EMBL" id="JBBPBN010000005">
    <property type="protein sequence ID" value="KAK9038638.1"/>
    <property type="molecule type" value="Genomic_DNA"/>
</dbReference>
<evidence type="ECO:0000313" key="2">
    <source>
        <dbReference type="Proteomes" id="UP001396334"/>
    </source>
</evidence>